<evidence type="ECO:0000313" key="3">
    <source>
        <dbReference type="Proteomes" id="UP000730482"/>
    </source>
</evidence>
<dbReference type="PANTHER" id="PTHR33164:SF57">
    <property type="entry name" value="MARR-FAMILY TRANSCRIPTIONAL REGULATOR"/>
    <property type="match status" value="1"/>
</dbReference>
<comment type="caution">
    <text evidence="2">The sequence shown here is derived from an EMBL/GenBank/DDBJ whole genome shotgun (WGS) entry which is preliminary data.</text>
</comment>
<accession>A0ABS5L5B0</accession>
<gene>
    <name evidence="2" type="ORF">KGQ19_42450</name>
</gene>
<name>A0ABS5L5B0_9ACTN</name>
<dbReference type="Proteomes" id="UP000730482">
    <property type="component" value="Unassembled WGS sequence"/>
</dbReference>
<feature type="domain" description="HTH marR-type" evidence="1">
    <location>
        <begin position="28"/>
        <end position="127"/>
    </location>
</feature>
<dbReference type="SMART" id="SM00347">
    <property type="entry name" value="HTH_MARR"/>
    <property type="match status" value="1"/>
</dbReference>
<evidence type="ECO:0000259" key="1">
    <source>
        <dbReference type="SMART" id="SM00347"/>
    </source>
</evidence>
<protein>
    <submittedName>
        <fullName evidence="2">Winged helix-turn-helix transcriptional regulator</fullName>
    </submittedName>
</protein>
<dbReference type="Gene3D" id="1.10.10.10">
    <property type="entry name" value="Winged helix-like DNA-binding domain superfamily/Winged helix DNA-binding domain"/>
    <property type="match status" value="1"/>
</dbReference>
<dbReference type="Pfam" id="PF12802">
    <property type="entry name" value="MarR_2"/>
    <property type="match status" value="1"/>
</dbReference>
<dbReference type="EMBL" id="JAAFYZ010000263">
    <property type="protein sequence ID" value="MBS2553535.1"/>
    <property type="molecule type" value="Genomic_DNA"/>
</dbReference>
<dbReference type="SUPFAM" id="SSF46785">
    <property type="entry name" value="Winged helix' DNA-binding domain"/>
    <property type="match status" value="1"/>
</dbReference>
<dbReference type="RefSeq" id="WP_212020197.1">
    <property type="nucleotide sequence ID" value="NZ_JAAFYZ010000263.1"/>
</dbReference>
<keyword evidence="3" id="KW-1185">Reference proteome</keyword>
<organism evidence="2 3">
    <name type="scientific">Catenulispora pinistramenti</name>
    <dbReference type="NCBI Taxonomy" id="2705254"/>
    <lineage>
        <taxon>Bacteria</taxon>
        <taxon>Bacillati</taxon>
        <taxon>Actinomycetota</taxon>
        <taxon>Actinomycetes</taxon>
        <taxon>Catenulisporales</taxon>
        <taxon>Catenulisporaceae</taxon>
        <taxon>Catenulispora</taxon>
    </lineage>
</organism>
<dbReference type="InterPro" id="IPR036388">
    <property type="entry name" value="WH-like_DNA-bd_sf"/>
</dbReference>
<dbReference type="InterPro" id="IPR039422">
    <property type="entry name" value="MarR/SlyA-like"/>
</dbReference>
<reference evidence="2 3" key="1">
    <citation type="submission" date="2020-02" db="EMBL/GenBank/DDBJ databases">
        <title>Acidophilic actinobacteria isolated from forest soil.</title>
        <authorList>
            <person name="Golinska P."/>
        </authorList>
    </citation>
    <scope>NUCLEOTIDE SEQUENCE [LARGE SCALE GENOMIC DNA]</scope>
    <source>
        <strain evidence="2 3">NL8</strain>
    </source>
</reference>
<dbReference type="InterPro" id="IPR036390">
    <property type="entry name" value="WH_DNA-bd_sf"/>
</dbReference>
<sequence>MSRSPSPGADDEALLDGVGPALAAMRASATDTRRVLRNQVLNVIAEAPGEITVGGVAEAMGVFQPVASRTIAACVEGGLVRRTASQADGRQSLLVLTEEGEAERRRLAAGQRRAFEEITETWDRADRLQFARYLIQYNRDGGEWVRRQRREQRDGSGGQEQD</sequence>
<dbReference type="InterPro" id="IPR000835">
    <property type="entry name" value="HTH_MarR-typ"/>
</dbReference>
<evidence type="ECO:0000313" key="2">
    <source>
        <dbReference type="EMBL" id="MBS2553535.1"/>
    </source>
</evidence>
<dbReference type="PANTHER" id="PTHR33164">
    <property type="entry name" value="TRANSCRIPTIONAL REGULATOR, MARR FAMILY"/>
    <property type="match status" value="1"/>
</dbReference>
<proteinExistence type="predicted"/>